<name>A0ABS3VSL9_MICEH</name>
<dbReference type="EMBL" id="WVUH01000128">
    <property type="protein sequence ID" value="MBO4207520.1"/>
    <property type="molecule type" value="Genomic_DNA"/>
</dbReference>
<accession>A0ABS3VSL9</accession>
<dbReference type="Proteomes" id="UP000823521">
    <property type="component" value="Unassembled WGS sequence"/>
</dbReference>
<protein>
    <submittedName>
        <fullName evidence="1">DUF1501 domain-containing protein</fullName>
    </submittedName>
</protein>
<organism evidence="1 2">
    <name type="scientific">Micromonospora echinofusca</name>
    <dbReference type="NCBI Taxonomy" id="47858"/>
    <lineage>
        <taxon>Bacteria</taxon>
        <taxon>Bacillati</taxon>
        <taxon>Actinomycetota</taxon>
        <taxon>Actinomycetes</taxon>
        <taxon>Micromonosporales</taxon>
        <taxon>Micromonosporaceae</taxon>
        <taxon>Micromonospora</taxon>
    </lineage>
</organism>
<dbReference type="Pfam" id="PF07394">
    <property type="entry name" value="DUF1501"/>
    <property type="match status" value="1"/>
</dbReference>
<comment type="caution">
    <text evidence="1">The sequence shown here is derived from an EMBL/GenBank/DDBJ whole genome shotgun (WGS) entry which is preliminary data.</text>
</comment>
<dbReference type="RefSeq" id="WP_208814413.1">
    <property type="nucleotide sequence ID" value="NZ_WVUH01000128.1"/>
</dbReference>
<keyword evidence="2" id="KW-1185">Reference proteome</keyword>
<gene>
    <name evidence="1" type="ORF">GSF22_16100</name>
</gene>
<dbReference type="PANTHER" id="PTHR43737:SF1">
    <property type="entry name" value="DUF1501 DOMAIN-CONTAINING PROTEIN"/>
    <property type="match status" value="1"/>
</dbReference>
<dbReference type="PANTHER" id="PTHR43737">
    <property type="entry name" value="BLL7424 PROTEIN"/>
    <property type="match status" value="1"/>
</dbReference>
<evidence type="ECO:0000313" key="1">
    <source>
        <dbReference type="EMBL" id="MBO4207520.1"/>
    </source>
</evidence>
<proteinExistence type="predicted"/>
<reference evidence="1 2" key="1">
    <citation type="submission" date="2019-12" db="EMBL/GenBank/DDBJ databases">
        <title>Whole genome sequencing of endophytic Actinobacterium Micromonospora sp. MPMI6T.</title>
        <authorList>
            <person name="Evv R."/>
            <person name="Podile A.R."/>
        </authorList>
    </citation>
    <scope>NUCLEOTIDE SEQUENCE [LARGE SCALE GENOMIC DNA]</scope>
    <source>
        <strain evidence="1 2">MPMI6</strain>
    </source>
</reference>
<dbReference type="InterPro" id="IPR010869">
    <property type="entry name" value="DUF1501"/>
</dbReference>
<sequence>MEKTVYSYPLHPDCPDLRRLADNPAEAVLRAEADVVAAENAAERDRYLRLEAEEEAQQDGRGVTRRTFVAGAAATATALATSQFVSTQASFAATPTGTLIHVFLYGGLDGLSLVAPDGDPVLARARPDLLLGNDSLPLSRGFKLTGAFAPLEKWLRAGQLGFVPAVSDERLSRSHFQAADACNLGGLPGETGGRGWLDSLVDALGKGTAFRSVGIGSTLPRSLVGTNGALSLNSVGSLRLNGNEKYRAATEKAIRGLFTGINHPVEEAVQSGLGALATAQKLAAKPYQPADGVEYTGVGNSFKQLAQLIKGGANVRVATVGMGGYDTHENQGTREGGQLYRRLNELAGALAAFFTDLGDRAADVTVMVSSEFGRRVASNSGGTDHGHGGVVTILSGRKLAGSLLGNWDGLDKLDSGDVPEYNNMFNVYGSVAQGRFGLTVAEVDKIFPRQKYTPIKLYA</sequence>
<evidence type="ECO:0000313" key="2">
    <source>
        <dbReference type="Proteomes" id="UP000823521"/>
    </source>
</evidence>